<accession>A0ACC2M280</accession>
<protein>
    <submittedName>
        <fullName evidence="1">Uncharacterized protein</fullName>
    </submittedName>
</protein>
<gene>
    <name evidence="1" type="ORF">MRB53_016262</name>
</gene>
<evidence type="ECO:0000313" key="2">
    <source>
        <dbReference type="Proteomes" id="UP001234297"/>
    </source>
</evidence>
<name>A0ACC2M280_PERAE</name>
<dbReference type="Proteomes" id="UP001234297">
    <property type="component" value="Chromosome 5"/>
</dbReference>
<keyword evidence="2" id="KW-1185">Reference proteome</keyword>
<dbReference type="EMBL" id="CM056813">
    <property type="protein sequence ID" value="KAJ8639568.1"/>
    <property type="molecule type" value="Genomic_DNA"/>
</dbReference>
<evidence type="ECO:0000313" key="1">
    <source>
        <dbReference type="EMBL" id="KAJ8639568.1"/>
    </source>
</evidence>
<sequence>MANHPWGMPDILPISAPGATRAIGEAYFPPLDIQISRSLSTSLSEPRYSPCISGPPIVERVPSPMNAVVARKSHSSPPTPIRRDSYSTDSRVTYKDLVGSSRQTGPPLYYDEVADDVNPHELYEEHRLDHLAHKLFRQLTYVGRPSRLAYDLDRTQNQIQIQAPRRTRVDESYQYAPLGPQSDPQHDLVEPIYYRTPVKAPRRGQMHEDQSPDSQAIREMQKEIEGLKSEIRKKSPLRQGKRLGFYDFTKKEETKKSHFPAKAPKFVAYDGTTDTQHHLVSFCSKCRMIAGDDALLINYFQESLAGDALTWYTSVPSNEINTFEDVI</sequence>
<proteinExistence type="predicted"/>
<organism evidence="1 2">
    <name type="scientific">Persea americana</name>
    <name type="common">Avocado</name>
    <dbReference type="NCBI Taxonomy" id="3435"/>
    <lineage>
        <taxon>Eukaryota</taxon>
        <taxon>Viridiplantae</taxon>
        <taxon>Streptophyta</taxon>
        <taxon>Embryophyta</taxon>
        <taxon>Tracheophyta</taxon>
        <taxon>Spermatophyta</taxon>
        <taxon>Magnoliopsida</taxon>
        <taxon>Magnoliidae</taxon>
        <taxon>Laurales</taxon>
        <taxon>Lauraceae</taxon>
        <taxon>Persea</taxon>
    </lineage>
</organism>
<reference evidence="1 2" key="1">
    <citation type="journal article" date="2022" name="Hortic Res">
        <title>A haplotype resolved chromosomal level avocado genome allows analysis of novel avocado genes.</title>
        <authorList>
            <person name="Nath O."/>
            <person name="Fletcher S.J."/>
            <person name="Hayward A."/>
            <person name="Shaw L.M."/>
            <person name="Masouleh A.K."/>
            <person name="Furtado A."/>
            <person name="Henry R.J."/>
            <person name="Mitter N."/>
        </authorList>
    </citation>
    <scope>NUCLEOTIDE SEQUENCE [LARGE SCALE GENOMIC DNA]</scope>
    <source>
        <strain evidence="2">cv. Hass</strain>
    </source>
</reference>
<comment type="caution">
    <text evidence="1">The sequence shown here is derived from an EMBL/GenBank/DDBJ whole genome shotgun (WGS) entry which is preliminary data.</text>
</comment>